<dbReference type="PROSITE" id="PS51708">
    <property type="entry name" value="CHAD"/>
    <property type="match status" value="1"/>
</dbReference>
<evidence type="ECO:0000313" key="2">
    <source>
        <dbReference type="EMBL" id="QDT63985.1"/>
    </source>
</evidence>
<dbReference type="SMART" id="SM00880">
    <property type="entry name" value="CHAD"/>
    <property type="match status" value="1"/>
</dbReference>
<proteinExistence type="predicted"/>
<dbReference type="Proteomes" id="UP000319976">
    <property type="component" value="Chromosome"/>
</dbReference>
<dbReference type="Gene3D" id="1.40.20.10">
    <property type="entry name" value="CHAD domain"/>
    <property type="match status" value="1"/>
</dbReference>
<organism evidence="2 3">
    <name type="scientific">Calycomorphotria hydatis</name>
    <dbReference type="NCBI Taxonomy" id="2528027"/>
    <lineage>
        <taxon>Bacteria</taxon>
        <taxon>Pseudomonadati</taxon>
        <taxon>Planctomycetota</taxon>
        <taxon>Planctomycetia</taxon>
        <taxon>Planctomycetales</taxon>
        <taxon>Planctomycetaceae</taxon>
        <taxon>Calycomorphotria</taxon>
    </lineage>
</organism>
<dbReference type="KEGG" id="chya:V22_12150"/>
<dbReference type="PANTHER" id="PTHR39339:SF1">
    <property type="entry name" value="CHAD DOMAIN-CONTAINING PROTEIN"/>
    <property type="match status" value="1"/>
</dbReference>
<sequence length="317" mass="37288">MAYRLRQGKSVGKSVRMVAIEQIDKAIAEIESPELDRHEVVHQVRKRCKKLRGLLRLVRPEFEDYSTENKFFRDLAGNLSYVRDAQSIIECFDALMQRFKDQVDVAAFQSIRDELESRRRNVADDQEGLNRKLDEFLVHIREAKSRVSDWEIDEKEFDAVESGLSKTYQRGRKALDEAYDEPSPEAFHELRKRVKYHWYQQRLLRNIWPQLMKAECHETSRLADLLGDDHDLAVFRQQLLTEPDRYADEATLQALIGLIDRRRIELESEARPLADRLFAEKPKQLTGRLSKYWKVWRRGDRMKIAKVNHHGQIAAAG</sequence>
<evidence type="ECO:0000313" key="3">
    <source>
        <dbReference type="Proteomes" id="UP000319976"/>
    </source>
</evidence>
<keyword evidence="3" id="KW-1185">Reference proteome</keyword>
<dbReference type="AlphaFoldDB" id="A0A517T6I0"/>
<accession>A0A517T6I0</accession>
<dbReference type="EMBL" id="CP036316">
    <property type="protein sequence ID" value="QDT63985.1"/>
    <property type="molecule type" value="Genomic_DNA"/>
</dbReference>
<name>A0A517T6I0_9PLAN</name>
<dbReference type="Pfam" id="PF05235">
    <property type="entry name" value="CHAD"/>
    <property type="match status" value="1"/>
</dbReference>
<dbReference type="InterPro" id="IPR007899">
    <property type="entry name" value="CHAD_dom"/>
</dbReference>
<dbReference type="PANTHER" id="PTHR39339">
    <property type="entry name" value="SLR1444 PROTEIN"/>
    <property type="match status" value="1"/>
</dbReference>
<dbReference type="InterPro" id="IPR038186">
    <property type="entry name" value="CHAD_dom_sf"/>
</dbReference>
<gene>
    <name evidence="2" type="ORF">V22_12150</name>
</gene>
<dbReference type="RefSeq" id="WP_197439963.1">
    <property type="nucleotide sequence ID" value="NZ_CP036316.1"/>
</dbReference>
<feature type="domain" description="CHAD" evidence="1">
    <location>
        <begin position="8"/>
        <end position="283"/>
    </location>
</feature>
<evidence type="ECO:0000259" key="1">
    <source>
        <dbReference type="PROSITE" id="PS51708"/>
    </source>
</evidence>
<reference evidence="2 3" key="1">
    <citation type="submission" date="2019-02" db="EMBL/GenBank/DDBJ databases">
        <title>Deep-cultivation of Planctomycetes and their phenomic and genomic characterization uncovers novel biology.</title>
        <authorList>
            <person name="Wiegand S."/>
            <person name="Jogler M."/>
            <person name="Boedeker C."/>
            <person name="Pinto D."/>
            <person name="Vollmers J."/>
            <person name="Rivas-Marin E."/>
            <person name="Kohn T."/>
            <person name="Peeters S.H."/>
            <person name="Heuer A."/>
            <person name="Rast P."/>
            <person name="Oberbeckmann S."/>
            <person name="Bunk B."/>
            <person name="Jeske O."/>
            <person name="Meyerdierks A."/>
            <person name="Storesund J.E."/>
            <person name="Kallscheuer N."/>
            <person name="Luecker S."/>
            <person name="Lage O.M."/>
            <person name="Pohl T."/>
            <person name="Merkel B.J."/>
            <person name="Hornburger P."/>
            <person name="Mueller R.-W."/>
            <person name="Bruemmer F."/>
            <person name="Labrenz M."/>
            <person name="Spormann A.M."/>
            <person name="Op den Camp H."/>
            <person name="Overmann J."/>
            <person name="Amann R."/>
            <person name="Jetten M.S.M."/>
            <person name="Mascher T."/>
            <person name="Medema M.H."/>
            <person name="Devos D.P."/>
            <person name="Kaster A.-K."/>
            <person name="Ovreas L."/>
            <person name="Rohde M."/>
            <person name="Galperin M.Y."/>
            <person name="Jogler C."/>
        </authorList>
    </citation>
    <scope>NUCLEOTIDE SEQUENCE [LARGE SCALE GENOMIC DNA]</scope>
    <source>
        <strain evidence="2 3">V22</strain>
    </source>
</reference>
<protein>
    <submittedName>
        <fullName evidence="2">CHAD domain protein</fullName>
    </submittedName>
</protein>